<dbReference type="OrthoDB" id="1734132at2759"/>
<name>A0A9D3UA92_9ROSI</name>
<dbReference type="AlphaFoldDB" id="A0A9D3UA92"/>
<evidence type="ECO:0000313" key="2">
    <source>
        <dbReference type="Proteomes" id="UP000828251"/>
    </source>
</evidence>
<protein>
    <submittedName>
        <fullName evidence="1">Uncharacterized protein</fullName>
    </submittedName>
</protein>
<dbReference type="EMBL" id="JAIQCV010000013">
    <property type="protein sequence ID" value="KAH1032787.1"/>
    <property type="molecule type" value="Genomic_DNA"/>
</dbReference>
<dbReference type="Proteomes" id="UP000828251">
    <property type="component" value="Unassembled WGS sequence"/>
</dbReference>
<gene>
    <name evidence="1" type="ORF">J1N35_044961</name>
</gene>
<organism evidence="1 2">
    <name type="scientific">Gossypium stocksii</name>
    <dbReference type="NCBI Taxonomy" id="47602"/>
    <lineage>
        <taxon>Eukaryota</taxon>
        <taxon>Viridiplantae</taxon>
        <taxon>Streptophyta</taxon>
        <taxon>Embryophyta</taxon>
        <taxon>Tracheophyta</taxon>
        <taxon>Spermatophyta</taxon>
        <taxon>Magnoliopsida</taxon>
        <taxon>eudicotyledons</taxon>
        <taxon>Gunneridae</taxon>
        <taxon>Pentapetalae</taxon>
        <taxon>rosids</taxon>
        <taxon>malvids</taxon>
        <taxon>Malvales</taxon>
        <taxon>Malvaceae</taxon>
        <taxon>Malvoideae</taxon>
        <taxon>Gossypium</taxon>
    </lineage>
</organism>
<keyword evidence="2" id="KW-1185">Reference proteome</keyword>
<reference evidence="1 2" key="1">
    <citation type="journal article" date="2021" name="Plant Biotechnol. J.">
        <title>Multi-omics assisted identification of the key and species-specific regulatory components of drought-tolerant mechanisms in Gossypium stocksii.</title>
        <authorList>
            <person name="Yu D."/>
            <person name="Ke L."/>
            <person name="Zhang D."/>
            <person name="Wu Y."/>
            <person name="Sun Y."/>
            <person name="Mei J."/>
            <person name="Sun J."/>
            <person name="Sun Y."/>
        </authorList>
    </citation>
    <scope>NUCLEOTIDE SEQUENCE [LARGE SCALE GENOMIC DNA]</scope>
    <source>
        <strain evidence="2">cv. E1</strain>
        <tissue evidence="1">Leaf</tissue>
    </source>
</reference>
<comment type="caution">
    <text evidence="1">The sequence shown here is derived from an EMBL/GenBank/DDBJ whole genome shotgun (WGS) entry which is preliminary data.</text>
</comment>
<sequence length="103" mass="11863">MIPLYTCDTLPKMMNSYWWGSRGDDRKELHWSSWDKLCVPKRVGGLGFCDLYCFNLTMPGKQQVSAGVNIGDKMKYYLCSKLQNSQEANGNESEKKERKAKEV</sequence>
<proteinExistence type="predicted"/>
<evidence type="ECO:0000313" key="1">
    <source>
        <dbReference type="EMBL" id="KAH1032787.1"/>
    </source>
</evidence>
<accession>A0A9D3UA92</accession>